<protein>
    <submittedName>
        <fullName evidence="3">Uncharacterized protein</fullName>
    </submittedName>
</protein>
<evidence type="ECO:0000313" key="3">
    <source>
        <dbReference type="EMBL" id="KAK6506681.1"/>
    </source>
</evidence>
<gene>
    <name evidence="3" type="ORF">TWF481_005140</name>
</gene>
<feature type="compositionally biased region" description="Polar residues" evidence="1">
    <location>
        <begin position="322"/>
        <end position="331"/>
    </location>
</feature>
<accession>A0AAV9WCU0</accession>
<dbReference type="AlphaFoldDB" id="A0AAV9WCU0"/>
<feature type="region of interest" description="Disordered" evidence="1">
    <location>
        <begin position="314"/>
        <end position="400"/>
    </location>
</feature>
<organism evidence="3 4">
    <name type="scientific">Arthrobotrys musiformis</name>
    <dbReference type="NCBI Taxonomy" id="47236"/>
    <lineage>
        <taxon>Eukaryota</taxon>
        <taxon>Fungi</taxon>
        <taxon>Dikarya</taxon>
        <taxon>Ascomycota</taxon>
        <taxon>Pezizomycotina</taxon>
        <taxon>Orbiliomycetes</taxon>
        <taxon>Orbiliales</taxon>
        <taxon>Orbiliaceae</taxon>
        <taxon>Arthrobotrys</taxon>
    </lineage>
</organism>
<feature type="region of interest" description="Disordered" evidence="1">
    <location>
        <begin position="514"/>
        <end position="576"/>
    </location>
</feature>
<sequence>MSHGSTLPHTSLPLWQFIGLLVIFSILIGSPIFVCFVYHRRKERDRLEDVSRRACARRLRGEYVIAGADYYLVPFPRDISRAPVGNSRVTTPRREVSGSDVPLLVLKDSGGDGGDISRGRVRGRFDGEEREEEEGVMKNFAERAGTVSSPAYPRTVHGVGGNAGRARGRGNYGTLGYVMHSTYTAAQRAYRGRRNQMGRLNMGFWTGLVQQITPWGLKGGGVGGKLEAIDEESVGSSRFRGSSNVDIVSNSTGVLYKGPSGIAGSAGTLESESSGYMSKGTPPTFEKVDSREPYNPSLARSLTRRLLKFGFDQVRDGVISPHPQQKRNANGSEEDEDEEAGRGRQVSGVWKKGGELKKRALERKKLDGGGNRLFSFQKKKADDGDNDEGEEDDRGGDTEEIISQEDLAKTSIRDFAHAFNKDIVGGEEGDYDDDDGISPTGTIRIHHIDDEEDPQSIILPDEKEVTVNASSPSSAFENIDLDPSPASPNVTDTTKENVHTITTIDVSPSSITTQIEISTPPPAGATLRGRKTLRDRSSVPRSQRMRMTRNTPKNTLGRTSLQGTSSYASSSRSSRSVDSIEEYALHADDVAIIHGEIEEDLGVDAGEVALEGGTKQALGKDY</sequence>
<keyword evidence="4" id="KW-1185">Reference proteome</keyword>
<feature type="compositionally biased region" description="Low complexity" evidence="1">
    <location>
        <begin position="565"/>
        <end position="576"/>
    </location>
</feature>
<keyword evidence="2" id="KW-0812">Transmembrane</keyword>
<feature type="compositionally biased region" description="Polar residues" evidence="1">
    <location>
        <begin position="548"/>
        <end position="564"/>
    </location>
</feature>
<feature type="transmembrane region" description="Helical" evidence="2">
    <location>
        <begin position="14"/>
        <end position="38"/>
    </location>
</feature>
<evidence type="ECO:0000256" key="2">
    <source>
        <dbReference type="SAM" id="Phobius"/>
    </source>
</evidence>
<feature type="region of interest" description="Disordered" evidence="1">
    <location>
        <begin position="468"/>
        <end position="493"/>
    </location>
</feature>
<dbReference type="EMBL" id="JAVHJL010000003">
    <property type="protein sequence ID" value="KAK6506681.1"/>
    <property type="molecule type" value="Genomic_DNA"/>
</dbReference>
<feature type="compositionally biased region" description="Basic and acidic residues" evidence="1">
    <location>
        <begin position="352"/>
        <end position="367"/>
    </location>
</feature>
<dbReference type="Proteomes" id="UP001370758">
    <property type="component" value="Unassembled WGS sequence"/>
</dbReference>
<comment type="caution">
    <text evidence="3">The sequence shown here is derived from an EMBL/GenBank/DDBJ whole genome shotgun (WGS) entry which is preliminary data.</text>
</comment>
<evidence type="ECO:0000256" key="1">
    <source>
        <dbReference type="SAM" id="MobiDB-lite"/>
    </source>
</evidence>
<keyword evidence="2" id="KW-0472">Membrane</keyword>
<evidence type="ECO:0000313" key="4">
    <source>
        <dbReference type="Proteomes" id="UP001370758"/>
    </source>
</evidence>
<feature type="compositionally biased region" description="Acidic residues" evidence="1">
    <location>
        <begin position="384"/>
        <end position="400"/>
    </location>
</feature>
<reference evidence="3 4" key="1">
    <citation type="submission" date="2023-08" db="EMBL/GenBank/DDBJ databases">
        <authorList>
            <person name="Palmer J.M."/>
        </authorList>
    </citation>
    <scope>NUCLEOTIDE SEQUENCE [LARGE SCALE GENOMIC DNA]</scope>
    <source>
        <strain evidence="3 4">TWF481</strain>
    </source>
</reference>
<feature type="compositionally biased region" description="Acidic residues" evidence="1">
    <location>
        <begin position="425"/>
        <end position="436"/>
    </location>
</feature>
<feature type="region of interest" description="Disordered" evidence="1">
    <location>
        <begin position="266"/>
        <end position="296"/>
    </location>
</feature>
<keyword evidence="2" id="KW-1133">Transmembrane helix</keyword>
<feature type="region of interest" description="Disordered" evidence="1">
    <location>
        <begin position="423"/>
        <end position="442"/>
    </location>
</feature>
<name>A0AAV9WCU0_9PEZI</name>
<proteinExistence type="predicted"/>